<keyword evidence="2" id="KW-1185">Reference proteome</keyword>
<dbReference type="EMBL" id="BMNJ01000003">
    <property type="protein sequence ID" value="GGO97898.1"/>
    <property type="molecule type" value="Genomic_DNA"/>
</dbReference>
<dbReference type="RefSeq" id="WP_143231781.1">
    <property type="nucleotide sequence ID" value="NZ_BMNJ01000003.1"/>
</dbReference>
<protein>
    <submittedName>
        <fullName evidence="1">Uncharacterized protein</fullName>
    </submittedName>
</protein>
<sequence length="60" mass="6393">MPPPTSDLGLEATGHKIVDSGSAGTPWIQCRPVLADLHECLFCSSWGGRWGGGPIMYHQA</sequence>
<evidence type="ECO:0000313" key="1">
    <source>
        <dbReference type="EMBL" id="GGO97898.1"/>
    </source>
</evidence>
<accession>A0A8H9LJ32</accession>
<reference evidence="1" key="1">
    <citation type="journal article" date="2014" name="Int. J. Syst. Evol. Microbiol.">
        <title>Complete genome sequence of Corynebacterium casei LMG S-19264T (=DSM 44701T), isolated from a smear-ripened cheese.</title>
        <authorList>
            <consortium name="US DOE Joint Genome Institute (JGI-PGF)"/>
            <person name="Walter F."/>
            <person name="Albersmeier A."/>
            <person name="Kalinowski J."/>
            <person name="Ruckert C."/>
        </authorList>
    </citation>
    <scope>NUCLEOTIDE SEQUENCE</scope>
    <source>
        <strain evidence="1">CGMCC 4.7372</strain>
    </source>
</reference>
<proteinExistence type="predicted"/>
<name>A0A8H9LJ32_9ACTO</name>
<evidence type="ECO:0000313" key="2">
    <source>
        <dbReference type="Proteomes" id="UP000614239"/>
    </source>
</evidence>
<dbReference type="AlphaFoldDB" id="A0A8H9LJ32"/>
<gene>
    <name evidence="1" type="ORF">GCM10011612_11540</name>
</gene>
<comment type="caution">
    <text evidence="1">The sequence shown here is derived from an EMBL/GenBank/DDBJ whole genome shotgun (WGS) entry which is preliminary data.</text>
</comment>
<organism evidence="1 2">
    <name type="scientific">Actinomyces gaoshouyii</name>
    <dbReference type="NCBI Taxonomy" id="1960083"/>
    <lineage>
        <taxon>Bacteria</taxon>
        <taxon>Bacillati</taxon>
        <taxon>Actinomycetota</taxon>
        <taxon>Actinomycetes</taxon>
        <taxon>Actinomycetales</taxon>
        <taxon>Actinomycetaceae</taxon>
        <taxon>Actinomyces</taxon>
    </lineage>
</organism>
<reference evidence="1" key="2">
    <citation type="submission" date="2020-09" db="EMBL/GenBank/DDBJ databases">
        <authorList>
            <person name="Sun Q."/>
            <person name="Zhou Y."/>
        </authorList>
    </citation>
    <scope>NUCLEOTIDE SEQUENCE</scope>
    <source>
        <strain evidence="1">CGMCC 4.7372</strain>
    </source>
</reference>
<dbReference type="Proteomes" id="UP000614239">
    <property type="component" value="Unassembled WGS sequence"/>
</dbReference>